<dbReference type="InterPro" id="IPR038765">
    <property type="entry name" value="Papain-like_cys_pep_sf"/>
</dbReference>
<dbReference type="Gene3D" id="3.40.395.10">
    <property type="entry name" value="Adenoviral Proteinase, Chain A"/>
    <property type="match status" value="1"/>
</dbReference>
<dbReference type="AlphaFoldDB" id="A0A1X7TLH4"/>
<dbReference type="SUPFAM" id="SSF54001">
    <property type="entry name" value="Cysteine proteinases"/>
    <property type="match status" value="1"/>
</dbReference>
<organism evidence="1">
    <name type="scientific">Amphimedon queenslandica</name>
    <name type="common">Sponge</name>
    <dbReference type="NCBI Taxonomy" id="400682"/>
    <lineage>
        <taxon>Eukaryota</taxon>
        <taxon>Metazoa</taxon>
        <taxon>Porifera</taxon>
        <taxon>Demospongiae</taxon>
        <taxon>Heteroscleromorpha</taxon>
        <taxon>Haplosclerida</taxon>
        <taxon>Niphatidae</taxon>
        <taxon>Amphimedon</taxon>
    </lineage>
</organism>
<dbReference type="EnsemblMetazoa" id="Aqu2.1.15616_001">
    <property type="protein sequence ID" value="Aqu2.1.15616_001"/>
    <property type="gene ID" value="Aqu2.1.15616"/>
</dbReference>
<name>A0A1X7TLH4_AMPQE</name>
<protein>
    <recommendedName>
        <fullName evidence="2">Ubiquitin-like protease family profile domain-containing protein</fullName>
    </recommendedName>
</protein>
<accession>A0A1X7TLH4</accession>
<proteinExistence type="predicted"/>
<evidence type="ECO:0000313" key="1">
    <source>
        <dbReference type="EnsemblMetazoa" id="Aqu2.1.15616_001"/>
    </source>
</evidence>
<reference evidence="1" key="1">
    <citation type="submission" date="2017-05" db="UniProtKB">
        <authorList>
            <consortium name="EnsemblMetazoa"/>
        </authorList>
    </citation>
    <scope>IDENTIFICATION</scope>
</reference>
<dbReference type="PANTHER" id="PTHR34718">
    <property type="entry name" value="PHD-TYPE DOMAIN-CONTAINING PROTEIN"/>
    <property type="match status" value="1"/>
</dbReference>
<sequence>MTNLHDPYAVSVINNGEVVGHWITTTTIGCSKGKAVVYDSLYTNIDKATQKLIIKALNCINLCITLPVVWRQKVALDCGLYAIAFATPLAFGHDLQTVQFDQTKMIDHLMKCIENKHYD</sequence>
<dbReference type="PANTHER" id="PTHR34718:SF2">
    <property type="entry name" value="PHD-TYPE DOMAIN-CONTAINING PROTEIN"/>
    <property type="match status" value="1"/>
</dbReference>
<evidence type="ECO:0008006" key="2">
    <source>
        <dbReference type="Google" id="ProtNLM"/>
    </source>
</evidence>
<dbReference type="InParanoid" id="A0A1X7TLH4"/>